<dbReference type="GO" id="GO:0000307">
    <property type="term" value="C:cyclin-dependent protein kinase holoenzyme complex"/>
    <property type="evidence" value="ECO:0000318"/>
    <property type="project" value="GO_Central"/>
</dbReference>
<dbReference type="FunFam" id="1.10.472.10:FF:000013">
    <property type="entry name" value="Cyclin A1"/>
    <property type="match status" value="1"/>
</dbReference>
<dbReference type="RefSeq" id="XP_056691185.1">
    <property type="nucleotide sequence ID" value="XM_056835207.1"/>
</dbReference>
<dbReference type="RefSeq" id="XP_021861932.1">
    <property type="nucleotide sequence ID" value="XM_022006240.1"/>
</dbReference>
<gene>
    <name evidence="10 11" type="primary">LOC110800916</name>
</gene>
<dbReference type="GeneID" id="110800916"/>
<dbReference type="GO" id="GO:0051301">
    <property type="term" value="P:cell division"/>
    <property type="evidence" value="ECO:0007669"/>
    <property type="project" value="UniProtKB-KW"/>
</dbReference>
<dbReference type="SMART" id="SM01332">
    <property type="entry name" value="Cyclin_C"/>
    <property type="match status" value="1"/>
</dbReference>
<feature type="region of interest" description="Disordered" evidence="6">
    <location>
        <begin position="97"/>
        <end position="128"/>
    </location>
</feature>
<evidence type="ECO:0000313" key="9">
    <source>
        <dbReference type="Proteomes" id="UP000813463"/>
    </source>
</evidence>
<dbReference type="InterPro" id="IPR039361">
    <property type="entry name" value="Cyclin"/>
</dbReference>
<keyword evidence="2" id="KW-0132">Cell division</keyword>
<reference evidence="10" key="2">
    <citation type="submission" date="2025-04" db="UniProtKB">
        <authorList>
            <consortium name="RefSeq"/>
        </authorList>
    </citation>
    <scope>IDENTIFICATION</scope>
    <source>
        <tissue evidence="11">Leaf</tissue>
    </source>
</reference>
<evidence type="ECO:0000256" key="6">
    <source>
        <dbReference type="SAM" id="MobiDB-lite"/>
    </source>
</evidence>
<dbReference type="GO" id="GO:0000082">
    <property type="term" value="P:G1/S transition of mitotic cell cycle"/>
    <property type="evidence" value="ECO:0000318"/>
    <property type="project" value="GO_Central"/>
</dbReference>
<feature type="compositionally biased region" description="Polar residues" evidence="6">
    <location>
        <begin position="55"/>
        <end position="66"/>
    </location>
</feature>
<feature type="domain" description="Cyclin-like" evidence="7">
    <location>
        <begin position="266"/>
        <end position="352"/>
    </location>
</feature>
<dbReference type="InterPro" id="IPR004367">
    <property type="entry name" value="Cyclin_C-dom"/>
</dbReference>
<evidence type="ECO:0000256" key="2">
    <source>
        <dbReference type="ARBA" id="ARBA00022618"/>
    </source>
</evidence>
<evidence type="ECO:0000313" key="10">
    <source>
        <dbReference type="RefSeq" id="XP_021861932.1"/>
    </source>
</evidence>
<dbReference type="InterPro" id="IPR046965">
    <property type="entry name" value="Cyclin_A/B-like"/>
</dbReference>
<dbReference type="PANTHER" id="PTHR10177">
    <property type="entry name" value="CYCLINS"/>
    <property type="match status" value="1"/>
</dbReference>
<dbReference type="GO" id="GO:0016538">
    <property type="term" value="F:cyclin-dependent protein serine/threonine kinase regulator activity"/>
    <property type="evidence" value="ECO:0000318"/>
    <property type="project" value="GO_Central"/>
</dbReference>
<dbReference type="AlphaFoldDB" id="A0A9R0J781"/>
<keyword evidence="3 5" id="KW-0195">Cyclin</keyword>
<organism evidence="9 10">
    <name type="scientific">Spinacia oleracea</name>
    <name type="common">Spinach</name>
    <dbReference type="NCBI Taxonomy" id="3562"/>
    <lineage>
        <taxon>Eukaryota</taxon>
        <taxon>Viridiplantae</taxon>
        <taxon>Streptophyta</taxon>
        <taxon>Embryophyta</taxon>
        <taxon>Tracheophyta</taxon>
        <taxon>Spermatophyta</taxon>
        <taxon>Magnoliopsida</taxon>
        <taxon>eudicotyledons</taxon>
        <taxon>Gunneridae</taxon>
        <taxon>Pentapetalae</taxon>
        <taxon>Caryophyllales</taxon>
        <taxon>Chenopodiaceae</taxon>
        <taxon>Chenopodioideae</taxon>
        <taxon>Anserineae</taxon>
        <taxon>Spinacia</taxon>
    </lineage>
</organism>
<evidence type="ECO:0000259" key="7">
    <source>
        <dbReference type="SMART" id="SM00385"/>
    </source>
</evidence>
<feature type="domain" description="Cyclin C-terminal" evidence="8">
    <location>
        <begin position="361"/>
        <end position="484"/>
    </location>
</feature>
<proteinExistence type="inferred from homology"/>
<evidence type="ECO:0000256" key="5">
    <source>
        <dbReference type="RuleBase" id="RU000383"/>
    </source>
</evidence>
<dbReference type="InterPro" id="IPR006671">
    <property type="entry name" value="Cyclin_N"/>
</dbReference>
<dbReference type="Pfam" id="PF02984">
    <property type="entry name" value="Cyclin_C"/>
    <property type="match status" value="1"/>
</dbReference>
<sequence length="491" mass="55967">MNKENLTSAKVEEPTLRVTRARAKALGTSGKSIQKPPLPEQSRALRPNSKRLASDENNSTAPASSLQKKRRTTLTDVTNVLCDKSYARCFNAGKFQKTKPEKKGPIRKSAKVNPTVSETNQHDHDDTNDKIAEDISKLTVAPLEVVPLAKKTIAGDSSNLNGERHKRTKLDNSFPVNFTPSETRERHVLSQTLPKEDKLDDIPGTSKHQTVIDIDWNQKDPLMCSLYVSDIYENKRVTELNQRLCVDYMEQVQHDISPSMRGILIDWLVEVSVSEEYKLVPDTLYLTVSLIDRYLSGIYIEKQKLQLLGVTCMLIASKYEEMSAPQVEDFCYITANTYAREEVLNMERKVLNSLCFQLSVPTIKTFLRRYIHAAQATYKDRLVDLEYLANYLAELTLVEFSFLRFLPSLIAASAVFLARWTLDQSDYPWNPTLEHYTCYKAAELRVTVTAMQDLQLNTINCTLNAIREKYRHEKYNCVANMSSPESVQSLF</sequence>
<dbReference type="SMART" id="SM00385">
    <property type="entry name" value="CYCLIN"/>
    <property type="match status" value="2"/>
</dbReference>
<feature type="domain" description="Cyclin-like" evidence="7">
    <location>
        <begin position="365"/>
        <end position="453"/>
    </location>
</feature>
<reference evidence="9" key="1">
    <citation type="journal article" date="2021" name="Nat. Commun.">
        <title>Genomic analyses provide insights into spinach domestication and the genetic basis of agronomic traits.</title>
        <authorList>
            <person name="Cai X."/>
            <person name="Sun X."/>
            <person name="Xu C."/>
            <person name="Sun H."/>
            <person name="Wang X."/>
            <person name="Ge C."/>
            <person name="Zhang Z."/>
            <person name="Wang Q."/>
            <person name="Fei Z."/>
            <person name="Jiao C."/>
            <person name="Wang Q."/>
        </authorList>
    </citation>
    <scope>NUCLEOTIDE SEQUENCE [LARGE SCALE GENOMIC DNA]</scope>
    <source>
        <strain evidence="9">cv. Varoflay</strain>
    </source>
</reference>
<evidence type="ECO:0000256" key="3">
    <source>
        <dbReference type="ARBA" id="ARBA00023127"/>
    </source>
</evidence>
<dbReference type="Gene3D" id="1.10.472.10">
    <property type="entry name" value="Cyclin-like"/>
    <property type="match status" value="2"/>
</dbReference>
<accession>A0A9R0J781</accession>
<dbReference type="KEGG" id="soe:110800916"/>
<name>A0A9R0J781_SPIOL</name>
<dbReference type="Pfam" id="PF00134">
    <property type="entry name" value="Cyclin_N"/>
    <property type="match status" value="1"/>
</dbReference>
<keyword evidence="4" id="KW-0131">Cell cycle</keyword>
<dbReference type="PIRSF" id="PIRSF001771">
    <property type="entry name" value="Cyclin_A_B_D_E"/>
    <property type="match status" value="1"/>
</dbReference>
<dbReference type="InterPro" id="IPR036915">
    <property type="entry name" value="Cyclin-like_sf"/>
</dbReference>
<comment type="similarity">
    <text evidence="1">Belongs to the cyclin family. Cyclin AB subfamily.</text>
</comment>
<dbReference type="CDD" id="cd20562">
    <property type="entry name" value="CYCLIN_AtCycA_like_rpt1"/>
    <property type="match status" value="1"/>
</dbReference>
<evidence type="ECO:0000256" key="4">
    <source>
        <dbReference type="ARBA" id="ARBA00023306"/>
    </source>
</evidence>
<protein>
    <submittedName>
        <fullName evidence="11">Cyclin-A2-2 isoform X1</fullName>
    </submittedName>
    <submittedName>
        <fullName evidence="10">Cyclin-A2-2-like isoform X1</fullName>
    </submittedName>
</protein>
<evidence type="ECO:0000259" key="8">
    <source>
        <dbReference type="SMART" id="SM01332"/>
    </source>
</evidence>
<evidence type="ECO:0000256" key="1">
    <source>
        <dbReference type="ARBA" id="ARBA00006955"/>
    </source>
</evidence>
<dbReference type="GO" id="GO:0005634">
    <property type="term" value="C:nucleus"/>
    <property type="evidence" value="ECO:0000318"/>
    <property type="project" value="GO_Central"/>
</dbReference>
<dbReference type="Proteomes" id="UP000813463">
    <property type="component" value="Chromosome 1"/>
</dbReference>
<dbReference type="CDD" id="cd20506">
    <property type="entry name" value="CYCLIN_AtCycA-like_rpt2"/>
    <property type="match status" value="1"/>
</dbReference>
<feature type="region of interest" description="Disordered" evidence="6">
    <location>
        <begin position="23"/>
        <end position="71"/>
    </location>
</feature>
<dbReference type="FunFam" id="1.10.472.10:FF:000167">
    <property type="entry name" value="Mitotic cyclin 6"/>
    <property type="match status" value="1"/>
</dbReference>
<dbReference type="SUPFAM" id="SSF47954">
    <property type="entry name" value="Cyclin-like"/>
    <property type="match status" value="2"/>
</dbReference>
<keyword evidence="9" id="KW-1185">Reference proteome</keyword>
<dbReference type="GO" id="GO:0005737">
    <property type="term" value="C:cytoplasm"/>
    <property type="evidence" value="ECO:0000318"/>
    <property type="project" value="GO_Central"/>
</dbReference>
<evidence type="ECO:0000313" key="11">
    <source>
        <dbReference type="RefSeq" id="XP_056691185.1"/>
    </source>
</evidence>
<dbReference type="InterPro" id="IPR013763">
    <property type="entry name" value="Cyclin-like_dom"/>
</dbReference>
<dbReference type="OrthoDB" id="5590282at2759"/>